<protein>
    <submittedName>
        <fullName evidence="2">Uncharacterized protein</fullName>
    </submittedName>
</protein>
<dbReference type="EMBL" id="FLQZ01000029">
    <property type="protein sequence ID" value="SBT12562.1"/>
    <property type="molecule type" value="Genomic_DNA"/>
</dbReference>
<organism evidence="2 3">
    <name type="scientific">Vibrio celticus</name>
    <dbReference type="NCBI Taxonomy" id="446372"/>
    <lineage>
        <taxon>Bacteria</taxon>
        <taxon>Pseudomonadati</taxon>
        <taxon>Pseudomonadota</taxon>
        <taxon>Gammaproteobacteria</taxon>
        <taxon>Vibrionales</taxon>
        <taxon>Vibrionaceae</taxon>
        <taxon>Vibrio</taxon>
    </lineage>
</organism>
<dbReference type="Proteomes" id="UP000092819">
    <property type="component" value="Unassembled WGS sequence"/>
</dbReference>
<proteinExistence type="predicted"/>
<name>A0A1C3JBP4_9VIBR</name>
<reference evidence="3" key="1">
    <citation type="submission" date="2016-06" db="EMBL/GenBank/DDBJ databases">
        <authorList>
            <person name="Rodrigo-Torres L."/>
            <person name="Arahal D.R."/>
        </authorList>
    </citation>
    <scope>NUCLEOTIDE SEQUENCE [LARGE SCALE GENOMIC DNA]</scope>
    <source>
        <strain evidence="3">CECT 7224</strain>
    </source>
</reference>
<dbReference type="AlphaFoldDB" id="A0A1C3JBP4"/>
<feature type="region of interest" description="Disordered" evidence="1">
    <location>
        <begin position="46"/>
        <end position="77"/>
    </location>
</feature>
<accession>A0A1C3JBP4</accession>
<gene>
    <name evidence="2" type="ORF">VCE7224_01305</name>
</gene>
<evidence type="ECO:0000313" key="3">
    <source>
        <dbReference type="Proteomes" id="UP000092819"/>
    </source>
</evidence>
<evidence type="ECO:0000256" key="1">
    <source>
        <dbReference type="SAM" id="MobiDB-lite"/>
    </source>
</evidence>
<sequence>MTVEIAMQETEAIFGAEVEESPEFMSDLKKSLERVPVIPKQMELNLVDSDGEELTIEDSKPKKPRNPQPKRPAPVTDQFRVEVWRETKKVSEILKSRVYKNAKKNDCCANN</sequence>
<evidence type="ECO:0000313" key="2">
    <source>
        <dbReference type="EMBL" id="SBT12562.1"/>
    </source>
</evidence>
<dbReference type="RefSeq" id="WP_240508205.1">
    <property type="nucleotide sequence ID" value="NZ_AP025464.1"/>
</dbReference>
<keyword evidence="3" id="KW-1185">Reference proteome</keyword>